<organism evidence="1">
    <name type="scientific">Salmonella enterica subsp. enterica serovar Meleagridis</name>
    <dbReference type="NCBI Taxonomy" id="486999"/>
    <lineage>
        <taxon>Bacteria</taxon>
        <taxon>Pseudomonadati</taxon>
        <taxon>Pseudomonadota</taxon>
        <taxon>Gammaproteobacteria</taxon>
        <taxon>Enterobacterales</taxon>
        <taxon>Enterobacteriaceae</taxon>
        <taxon>Salmonella</taxon>
    </lineage>
</organism>
<reference evidence="1" key="1">
    <citation type="submission" date="2021-04" db="EMBL/GenBank/DDBJ databases">
        <authorList>
            <person name="Chen K."/>
        </authorList>
    </citation>
    <scope>NUCLEOTIDE SEQUENCE</scope>
    <source>
        <strain evidence="1">Sa42</strain>
        <plasmid evidence="1">pSa42-TC5-96K</plasmid>
    </source>
</reference>
<proteinExistence type="predicted"/>
<dbReference type="EMBL" id="MW881230">
    <property type="protein sequence ID" value="QTX13496.1"/>
    <property type="molecule type" value="Genomic_DNA"/>
</dbReference>
<geneLocation type="plasmid" evidence="1">
    <name>pSa42-TC5-96K</name>
</geneLocation>
<evidence type="ECO:0000313" key="1">
    <source>
        <dbReference type="EMBL" id="QTX13496.1"/>
    </source>
</evidence>
<accession>A0A8B0SQI1</accession>
<name>A0A8B0SQI1_SALET</name>
<sequence length="82" mass="9224">MSSRVRTEIKLLALLAYVPTGRGRLLSAQWFQDAQGSEVHSQEVEPGGRHCLFGDLEVMQRSIEVYKKCNADPDCRDMLVDA</sequence>
<keyword evidence="1" id="KW-0614">Plasmid</keyword>
<dbReference type="AlphaFoldDB" id="A0A8B0SQI1"/>
<gene>
    <name evidence="1" type="ORF">GNKKMDEE_00088</name>
</gene>
<protein>
    <submittedName>
        <fullName evidence="1">Uncharacterized protein</fullName>
    </submittedName>
</protein>